<dbReference type="AlphaFoldDB" id="A0A840IHL9"/>
<dbReference type="GO" id="GO:0033539">
    <property type="term" value="P:fatty acid beta-oxidation using acyl-CoA dehydrogenase"/>
    <property type="evidence" value="ECO:0007669"/>
    <property type="project" value="TreeGrafter"/>
</dbReference>
<evidence type="ECO:0000259" key="12">
    <source>
        <dbReference type="Pfam" id="PF02770"/>
    </source>
</evidence>
<keyword evidence="4 10" id="KW-0285">Flavoprotein</keyword>
<dbReference type="Pfam" id="PF00441">
    <property type="entry name" value="Acyl-CoA_dh_1"/>
    <property type="match status" value="1"/>
</dbReference>
<evidence type="ECO:0000256" key="7">
    <source>
        <dbReference type="ARBA" id="ARBA00037085"/>
    </source>
</evidence>
<comment type="similarity">
    <text evidence="3 10">Belongs to the acyl-CoA dehydrogenase family.</text>
</comment>
<proteinExistence type="inferred from homology"/>
<evidence type="ECO:0000256" key="4">
    <source>
        <dbReference type="ARBA" id="ARBA00022630"/>
    </source>
</evidence>
<evidence type="ECO:0000256" key="3">
    <source>
        <dbReference type="ARBA" id="ARBA00009347"/>
    </source>
</evidence>
<dbReference type="RefSeq" id="WP_183343189.1">
    <property type="nucleotide sequence ID" value="NZ_JACHNU010000004.1"/>
</dbReference>
<evidence type="ECO:0000256" key="5">
    <source>
        <dbReference type="ARBA" id="ARBA00022827"/>
    </source>
</evidence>
<dbReference type="InterPro" id="IPR050741">
    <property type="entry name" value="Acyl-CoA_dehydrogenase"/>
</dbReference>
<dbReference type="InterPro" id="IPR006091">
    <property type="entry name" value="Acyl-CoA_Oxase/DH_mid-dom"/>
</dbReference>
<keyword evidence="6 10" id="KW-0560">Oxidoreductase</keyword>
<keyword evidence="15" id="KW-1185">Reference proteome</keyword>
<dbReference type="GO" id="GO:0005737">
    <property type="term" value="C:cytoplasm"/>
    <property type="evidence" value="ECO:0007669"/>
    <property type="project" value="TreeGrafter"/>
</dbReference>
<keyword evidence="5 10" id="KW-0274">FAD</keyword>
<dbReference type="FunFam" id="1.20.140.10:FF:000001">
    <property type="entry name" value="Acyl-CoA dehydrogenase"/>
    <property type="match status" value="1"/>
</dbReference>
<comment type="caution">
    <text evidence="14">The sequence shown here is derived from an EMBL/GenBank/DDBJ whole genome shotgun (WGS) entry which is preliminary data.</text>
</comment>
<evidence type="ECO:0000256" key="1">
    <source>
        <dbReference type="ARBA" id="ARBA00001974"/>
    </source>
</evidence>
<dbReference type="FunFam" id="2.40.110.10:FF:000002">
    <property type="entry name" value="Acyl-CoA dehydrogenase fadE12"/>
    <property type="match status" value="1"/>
</dbReference>
<dbReference type="SUPFAM" id="SSF47203">
    <property type="entry name" value="Acyl-CoA dehydrogenase C-terminal domain-like"/>
    <property type="match status" value="1"/>
</dbReference>
<dbReference type="Pfam" id="PF02771">
    <property type="entry name" value="Acyl-CoA_dh_N"/>
    <property type="match status" value="1"/>
</dbReference>
<dbReference type="GO" id="GO:0003995">
    <property type="term" value="F:acyl-CoA dehydrogenase activity"/>
    <property type="evidence" value="ECO:0007669"/>
    <property type="project" value="TreeGrafter"/>
</dbReference>
<evidence type="ECO:0000256" key="9">
    <source>
        <dbReference type="ARBA" id="ARBA00042660"/>
    </source>
</evidence>
<feature type="domain" description="Acyl-CoA dehydrogenase/oxidase N-terminal" evidence="13">
    <location>
        <begin position="18"/>
        <end position="129"/>
    </location>
</feature>
<organism evidence="14 15">
    <name type="scientific">Conexibacter arvalis</name>
    <dbReference type="NCBI Taxonomy" id="912552"/>
    <lineage>
        <taxon>Bacteria</taxon>
        <taxon>Bacillati</taxon>
        <taxon>Actinomycetota</taxon>
        <taxon>Thermoleophilia</taxon>
        <taxon>Solirubrobacterales</taxon>
        <taxon>Conexibacteraceae</taxon>
        <taxon>Conexibacter</taxon>
    </lineage>
</organism>
<evidence type="ECO:0000256" key="10">
    <source>
        <dbReference type="RuleBase" id="RU362125"/>
    </source>
</evidence>
<evidence type="ECO:0000259" key="13">
    <source>
        <dbReference type="Pfam" id="PF02771"/>
    </source>
</evidence>
<name>A0A840IHL9_9ACTN</name>
<evidence type="ECO:0000313" key="14">
    <source>
        <dbReference type="EMBL" id="MBB4663460.1"/>
    </source>
</evidence>
<dbReference type="InterPro" id="IPR013786">
    <property type="entry name" value="AcylCoA_DH/ox_N"/>
</dbReference>
<evidence type="ECO:0000256" key="2">
    <source>
        <dbReference type="ARBA" id="ARBA00005102"/>
    </source>
</evidence>
<evidence type="ECO:0000313" key="15">
    <source>
        <dbReference type="Proteomes" id="UP000585272"/>
    </source>
</evidence>
<dbReference type="Gene3D" id="2.40.110.10">
    <property type="entry name" value="Butyryl-CoA Dehydrogenase, subunit A, domain 2"/>
    <property type="match status" value="1"/>
</dbReference>
<gene>
    <name evidence="14" type="ORF">BDZ31_003055</name>
</gene>
<dbReference type="InterPro" id="IPR009100">
    <property type="entry name" value="AcylCoA_DH/oxidase_NM_dom_sf"/>
</dbReference>
<dbReference type="GO" id="GO:0050660">
    <property type="term" value="F:flavin adenine dinucleotide binding"/>
    <property type="evidence" value="ECO:0007669"/>
    <property type="project" value="InterPro"/>
</dbReference>
<reference evidence="14 15" key="1">
    <citation type="submission" date="2020-08" db="EMBL/GenBank/DDBJ databases">
        <title>Genomic Encyclopedia of Archaeal and Bacterial Type Strains, Phase II (KMG-II): from individual species to whole genera.</title>
        <authorList>
            <person name="Goeker M."/>
        </authorList>
    </citation>
    <scope>NUCLEOTIDE SEQUENCE [LARGE SCALE GENOMIC DNA]</scope>
    <source>
        <strain evidence="14 15">DSM 23288</strain>
    </source>
</reference>
<dbReference type="PANTHER" id="PTHR48083:SF20">
    <property type="entry name" value="LONG-CHAIN SPECIFIC ACYL-COA DEHYDROGENASE, MITOCHONDRIAL"/>
    <property type="match status" value="1"/>
</dbReference>
<dbReference type="InterPro" id="IPR037069">
    <property type="entry name" value="AcylCoA_DH/ox_N_sf"/>
</dbReference>
<comment type="function">
    <text evidence="7">Catalyzes the dehydrogenation at the alpha-beta position of ACP-bound acyl chains. This results in the introduction of a double bond in the lipidic chain, which is further transferred to the epsilon-amino group of lysine residue in the mycobactin core by MbtK.</text>
</comment>
<feature type="domain" description="Acyl-CoA dehydrogenase/oxidase C-terminal" evidence="11">
    <location>
        <begin position="239"/>
        <end position="387"/>
    </location>
</feature>
<evidence type="ECO:0000259" key="11">
    <source>
        <dbReference type="Pfam" id="PF00441"/>
    </source>
</evidence>
<protein>
    <recommendedName>
        <fullName evidence="8">Acyl-[acyl-carrier-protein] dehydrogenase MbtN</fullName>
    </recommendedName>
    <alternativeName>
        <fullName evidence="9">Mycobactin synthase protein N</fullName>
    </alternativeName>
</protein>
<evidence type="ECO:0000256" key="6">
    <source>
        <dbReference type="ARBA" id="ARBA00023002"/>
    </source>
</evidence>
<comment type="pathway">
    <text evidence="2">Siderophore biosynthesis; mycobactin biosynthesis.</text>
</comment>
<dbReference type="Proteomes" id="UP000585272">
    <property type="component" value="Unassembled WGS sequence"/>
</dbReference>
<dbReference type="InterPro" id="IPR036250">
    <property type="entry name" value="AcylCo_DH-like_C"/>
</dbReference>
<accession>A0A840IHL9</accession>
<dbReference type="Pfam" id="PF02770">
    <property type="entry name" value="Acyl-CoA_dh_M"/>
    <property type="match status" value="1"/>
</dbReference>
<dbReference type="InterPro" id="IPR009075">
    <property type="entry name" value="AcylCo_DH/oxidase_C"/>
</dbReference>
<dbReference type="PANTHER" id="PTHR48083">
    <property type="entry name" value="MEDIUM-CHAIN SPECIFIC ACYL-COA DEHYDROGENASE, MITOCHONDRIAL-RELATED"/>
    <property type="match status" value="1"/>
</dbReference>
<sequence length="389" mass="43009">MSIIPAPSTRRPLFEDVHDDYRESFRSFLKAEVVPHHEQWQHDHIVSRDLFTKAAEYGFLAMAVDEEYGGSGVADWRFNAVLAEEAAYAMVQSSWMGPSVHNDLGMPYLLAAANEEQKQRWFPGVASGEKILALAMTEPGTGSDLAGIATRAKRDGDGYVINGGKTFISNGINADLVVTAVRTSDDPHRGLSMFVIERGMEGFERGQQIHKRGQHANDTAELFFNDCQVPAENMLGEEGTGFGQLMAHLIPERLGLAVSSMAAAEAALDLTLEYVKERRAFGRPIGSFQNSRFVLAELQTKVELSRCWLDRTIGRFVEGTCTVPEAAMAKYWTTDLLCEVADAGVQLFGGYGYTTEYKISELWADARVNRIYAGTNEIMKELIGRSMGL</sequence>
<comment type="cofactor">
    <cofactor evidence="1 10">
        <name>FAD</name>
        <dbReference type="ChEBI" id="CHEBI:57692"/>
    </cofactor>
</comment>
<dbReference type="Gene3D" id="1.10.540.10">
    <property type="entry name" value="Acyl-CoA dehydrogenase/oxidase, N-terminal domain"/>
    <property type="match status" value="1"/>
</dbReference>
<evidence type="ECO:0000256" key="8">
    <source>
        <dbReference type="ARBA" id="ARBA00040394"/>
    </source>
</evidence>
<dbReference type="InterPro" id="IPR046373">
    <property type="entry name" value="Acyl-CoA_Oxase/DH_mid-dom_sf"/>
</dbReference>
<dbReference type="Gene3D" id="1.20.140.10">
    <property type="entry name" value="Butyryl-CoA Dehydrogenase, subunit A, domain 3"/>
    <property type="match status" value="1"/>
</dbReference>
<feature type="domain" description="Acyl-CoA oxidase/dehydrogenase middle" evidence="12">
    <location>
        <begin position="133"/>
        <end position="227"/>
    </location>
</feature>
<dbReference type="EMBL" id="JACHNU010000004">
    <property type="protein sequence ID" value="MBB4663460.1"/>
    <property type="molecule type" value="Genomic_DNA"/>
</dbReference>
<dbReference type="SUPFAM" id="SSF56645">
    <property type="entry name" value="Acyl-CoA dehydrogenase NM domain-like"/>
    <property type="match status" value="1"/>
</dbReference>